<name>A0A6N6RIG8_9FLAO</name>
<reference evidence="5 6" key="1">
    <citation type="submission" date="2019-09" db="EMBL/GenBank/DDBJ databases">
        <title>Genomes of family Cryomorphaceae.</title>
        <authorList>
            <person name="Bowman J.P."/>
        </authorList>
    </citation>
    <scope>NUCLEOTIDE SEQUENCE [LARGE SCALE GENOMIC DNA]</scope>
    <source>
        <strain evidence="5 6">LMG 25704</strain>
    </source>
</reference>
<feature type="domain" description="Secretion system C-terminal sorting" evidence="4">
    <location>
        <begin position="572"/>
        <end position="643"/>
    </location>
</feature>
<dbReference type="Pfam" id="PF11551">
    <property type="entry name" value="Omp28"/>
    <property type="match status" value="1"/>
</dbReference>
<sequence length="650" mass="69186">MKKLYTVSLALLSLASFGQANRVVLIEEFTGENCPPCAQYNPGFDAIVSANPNTAVMLKHQVPIPSAGPIYLGWTTDSDDRRSYYSVTSAPNGRMDGGQLAPGAGSNNPGSFTQSDLTSRAAVTSSFSMTTSHTLSADLDSIFITVTIQNVDGFTVNSQSAGSLKLHVSVIEEDMQFATAPGTNGETEFYHVNRKMYPSPAGMSIADSWPANGAATTFTYAEELPMHIYNYNEVAVVAYIQEDGDKSVHQASFSPAVPAPTNIPDMTISNATGSSSDLCAGTITPEFEIENISAATATTADVQYRINGGAWVTQAWTGSLSQNQTATVTFPQANLPFATNTIEARVANPNGSRDVNSLNNNIDPFSVNVISPIVNPSPFTGNFENAQSGSVPNNMILNGNTTYNTVIDAAFINGTGQYGGFAASNKSMLFGFFYLQNGEVGELIFPKVDISGEANAKIHFNWAHQSYSGENDKLEILISGDCGVTWTSVWMKSGSDLITTPTPTSTSPFFANDPTDWKASTAYIPASLQNSTELIVKFVGTSDYGNNLFIDDVNIAANKIGVEENTVADAVLFPNPADRSAELSFEAAEAGMVNVTVLDINGRAVSTISKDITAGAQSIQLNVADLPAGVYMVKVQQNENVSTLRLNVTH</sequence>
<dbReference type="EMBL" id="WBVO01000003">
    <property type="protein sequence ID" value="KAB2813757.1"/>
    <property type="molecule type" value="Genomic_DNA"/>
</dbReference>
<evidence type="ECO:0000313" key="6">
    <source>
        <dbReference type="Proteomes" id="UP000468650"/>
    </source>
</evidence>
<dbReference type="NCBIfam" id="TIGR04183">
    <property type="entry name" value="Por_Secre_tail"/>
    <property type="match status" value="1"/>
</dbReference>
<gene>
    <name evidence="5" type="ORF">F8C67_06250</name>
</gene>
<evidence type="ECO:0000256" key="1">
    <source>
        <dbReference type="ARBA" id="ARBA00022729"/>
    </source>
</evidence>
<dbReference type="OrthoDB" id="6278496at2"/>
<feature type="chain" id="PRO_5026736415" evidence="3">
    <location>
        <begin position="21"/>
        <end position="650"/>
    </location>
</feature>
<dbReference type="NCBIfam" id="NF038128">
    <property type="entry name" value="choice_anch_J"/>
    <property type="match status" value="1"/>
</dbReference>
<evidence type="ECO:0000259" key="4">
    <source>
        <dbReference type="Pfam" id="PF18962"/>
    </source>
</evidence>
<evidence type="ECO:0000313" key="5">
    <source>
        <dbReference type="EMBL" id="KAB2813757.1"/>
    </source>
</evidence>
<dbReference type="InterPro" id="IPR013783">
    <property type="entry name" value="Ig-like_fold"/>
</dbReference>
<dbReference type="InterPro" id="IPR026444">
    <property type="entry name" value="Secre_tail"/>
</dbReference>
<dbReference type="InterPro" id="IPR021615">
    <property type="entry name" value="Omp28"/>
</dbReference>
<dbReference type="RefSeq" id="WP_151666959.1">
    <property type="nucleotide sequence ID" value="NZ_WBVO01000003.1"/>
</dbReference>
<feature type="region of interest" description="Disordered" evidence="2">
    <location>
        <begin position="88"/>
        <end position="115"/>
    </location>
</feature>
<organism evidence="5 6">
    <name type="scientific">Phaeocystidibacter luteus</name>
    <dbReference type="NCBI Taxonomy" id="911197"/>
    <lineage>
        <taxon>Bacteria</taxon>
        <taxon>Pseudomonadati</taxon>
        <taxon>Bacteroidota</taxon>
        <taxon>Flavobacteriia</taxon>
        <taxon>Flavobacteriales</taxon>
        <taxon>Phaeocystidibacteraceae</taxon>
        <taxon>Phaeocystidibacter</taxon>
    </lineage>
</organism>
<feature type="compositionally biased region" description="Polar residues" evidence="2">
    <location>
        <begin position="105"/>
        <end position="115"/>
    </location>
</feature>
<protein>
    <submittedName>
        <fullName evidence="5">Omp28-related outer membrane protein</fullName>
    </submittedName>
</protein>
<keyword evidence="6" id="KW-1185">Reference proteome</keyword>
<feature type="signal peptide" evidence="3">
    <location>
        <begin position="1"/>
        <end position="20"/>
    </location>
</feature>
<evidence type="ECO:0000256" key="2">
    <source>
        <dbReference type="SAM" id="MobiDB-lite"/>
    </source>
</evidence>
<dbReference type="Gene3D" id="2.60.40.10">
    <property type="entry name" value="Immunoglobulins"/>
    <property type="match status" value="2"/>
</dbReference>
<dbReference type="AlphaFoldDB" id="A0A6N6RIG8"/>
<comment type="caution">
    <text evidence="5">The sequence shown here is derived from an EMBL/GenBank/DDBJ whole genome shotgun (WGS) entry which is preliminary data.</text>
</comment>
<proteinExistence type="predicted"/>
<keyword evidence="1 3" id="KW-0732">Signal</keyword>
<dbReference type="Proteomes" id="UP000468650">
    <property type="component" value="Unassembled WGS sequence"/>
</dbReference>
<accession>A0A6N6RIG8</accession>
<evidence type="ECO:0000256" key="3">
    <source>
        <dbReference type="SAM" id="SignalP"/>
    </source>
</evidence>
<dbReference type="Pfam" id="PF18962">
    <property type="entry name" value="Por_Secre_tail"/>
    <property type="match status" value="1"/>
</dbReference>